<evidence type="ECO:0000313" key="3">
    <source>
        <dbReference type="RefSeq" id="XP_022725076.1"/>
    </source>
</evidence>
<proteinExistence type="predicted"/>
<sequence length="221" mass="24666">MDEGQKCAAEGSPEAQVFLAIPPEGSISKGELQAKKARPFSFKIGCSQAGKNKWVDMGKQVSRKVQHVEDKVKDLLIRIQNGEAIGKGDINSLKARKLIVAQTWKGYTVRKGPNYAPKRKKVATNLTGDWKELEFKEYNFNAKGPPAEAGHLHPLLKARIGPYIYQLHLAFNKCHLIVYMELKFLGLILYSGETTIEEHISSDGWCVLRRCQQTISLKAGS</sequence>
<organism evidence="2 3">
    <name type="scientific">Durio zibethinus</name>
    <name type="common">Durian</name>
    <dbReference type="NCBI Taxonomy" id="66656"/>
    <lineage>
        <taxon>Eukaryota</taxon>
        <taxon>Viridiplantae</taxon>
        <taxon>Streptophyta</taxon>
        <taxon>Embryophyta</taxon>
        <taxon>Tracheophyta</taxon>
        <taxon>Spermatophyta</taxon>
        <taxon>Magnoliopsida</taxon>
        <taxon>eudicotyledons</taxon>
        <taxon>Gunneridae</taxon>
        <taxon>Pentapetalae</taxon>
        <taxon>rosids</taxon>
        <taxon>malvids</taxon>
        <taxon>Malvales</taxon>
        <taxon>Malvaceae</taxon>
        <taxon>Helicteroideae</taxon>
        <taxon>Durio</taxon>
    </lineage>
</organism>
<dbReference type="KEGG" id="dzi:111281674"/>
<dbReference type="Pfam" id="PF18553">
    <property type="entry name" value="PheRS_DBD3"/>
    <property type="match status" value="1"/>
</dbReference>
<protein>
    <submittedName>
        <fullName evidence="3">Phenylalanine--tRNA ligase alpha subunit, cytoplasmic-like</fullName>
    </submittedName>
</protein>
<dbReference type="Gene3D" id="1.10.10.2330">
    <property type="match status" value="1"/>
</dbReference>
<dbReference type="Proteomes" id="UP000515121">
    <property type="component" value="Unplaced"/>
</dbReference>
<dbReference type="GeneID" id="111281674"/>
<reference evidence="3" key="1">
    <citation type="submission" date="2025-08" db="UniProtKB">
        <authorList>
            <consortium name="RefSeq"/>
        </authorList>
    </citation>
    <scope>IDENTIFICATION</scope>
    <source>
        <tissue evidence="3">Fruit stalk</tissue>
    </source>
</reference>
<name>A0A6P5XB89_DURZI</name>
<keyword evidence="2" id="KW-1185">Reference proteome</keyword>
<accession>A0A6P5XB89</accession>
<evidence type="ECO:0000313" key="2">
    <source>
        <dbReference type="Proteomes" id="UP000515121"/>
    </source>
</evidence>
<feature type="domain" description="PheRS DNA binding" evidence="1">
    <location>
        <begin position="12"/>
        <end position="68"/>
    </location>
</feature>
<gene>
    <name evidence="3" type="primary">LOC111281674</name>
</gene>
<dbReference type="OrthoDB" id="238316at2759"/>
<dbReference type="InterPro" id="IPR040725">
    <property type="entry name" value="PheRS_DBD3"/>
</dbReference>
<dbReference type="AlphaFoldDB" id="A0A6P5XB89"/>
<evidence type="ECO:0000259" key="1">
    <source>
        <dbReference type="Pfam" id="PF18553"/>
    </source>
</evidence>
<dbReference type="Gene3D" id="1.10.10.2320">
    <property type="match status" value="1"/>
</dbReference>
<dbReference type="Gene3D" id="3.30.1370.240">
    <property type="match status" value="1"/>
</dbReference>
<dbReference type="RefSeq" id="XP_022725076.1">
    <property type="nucleotide sequence ID" value="XM_022869341.1"/>
</dbReference>